<feature type="compositionally biased region" description="Acidic residues" evidence="3">
    <location>
        <begin position="113"/>
        <end position="124"/>
    </location>
</feature>
<dbReference type="PROSITE" id="PS00330">
    <property type="entry name" value="HEMOLYSIN_CALCIUM"/>
    <property type="match status" value="3"/>
</dbReference>
<feature type="compositionally biased region" description="Basic and acidic residues" evidence="3">
    <location>
        <begin position="85"/>
        <end position="96"/>
    </location>
</feature>
<dbReference type="Gene3D" id="2.150.10.10">
    <property type="entry name" value="Serralysin-like metalloprotease, C-terminal"/>
    <property type="match status" value="4"/>
</dbReference>
<keyword evidence="2" id="KW-0964">Secreted</keyword>
<dbReference type="InterPro" id="IPR018511">
    <property type="entry name" value="Hemolysin-typ_Ca-bd_CS"/>
</dbReference>
<dbReference type="Pfam" id="PF00353">
    <property type="entry name" value="HemolysinCabind"/>
    <property type="match status" value="4"/>
</dbReference>
<evidence type="ECO:0000313" key="4">
    <source>
        <dbReference type="EMBL" id="SDG67725.1"/>
    </source>
</evidence>
<dbReference type="InterPro" id="IPR050557">
    <property type="entry name" value="RTX_toxin/Mannuronan_C5-epim"/>
</dbReference>
<dbReference type="PANTHER" id="PTHR38340">
    <property type="entry name" value="S-LAYER PROTEIN"/>
    <property type="match status" value="1"/>
</dbReference>
<feature type="compositionally biased region" description="Acidic residues" evidence="3">
    <location>
        <begin position="57"/>
        <end position="70"/>
    </location>
</feature>
<dbReference type="GO" id="GO:0005576">
    <property type="term" value="C:extracellular region"/>
    <property type="evidence" value="ECO:0007669"/>
    <property type="project" value="UniProtKB-SubCell"/>
</dbReference>
<gene>
    <name evidence="4" type="ORF">SAMN04489759_11081</name>
</gene>
<comment type="subcellular location">
    <subcellularLocation>
        <location evidence="1">Secreted</location>
    </subcellularLocation>
</comment>
<dbReference type="AlphaFoldDB" id="A0A1G7W6W7"/>
<dbReference type="EMBL" id="FNBP01000010">
    <property type="protein sequence ID" value="SDG67725.1"/>
    <property type="molecule type" value="Genomic_DNA"/>
</dbReference>
<dbReference type="Proteomes" id="UP000199399">
    <property type="component" value="Unassembled WGS sequence"/>
</dbReference>
<organism evidence="4 5">
    <name type="scientific">Sulfitobacter delicatus</name>
    <dbReference type="NCBI Taxonomy" id="218672"/>
    <lineage>
        <taxon>Bacteria</taxon>
        <taxon>Pseudomonadati</taxon>
        <taxon>Pseudomonadota</taxon>
        <taxon>Alphaproteobacteria</taxon>
        <taxon>Rhodobacterales</taxon>
        <taxon>Roseobacteraceae</taxon>
        <taxon>Sulfitobacter</taxon>
    </lineage>
</organism>
<sequence length="322" mass="32404">MLWLAGMMGLMAVGAVTYVEIGAVATDEEDALPESTGSGTPPPDIPLTNPGDILSGSEEDEQLTGGDGDDQLGGYEGEDALSGGDGHDDLHGHEGNDTLQGDGGGDSLHGHDGDDDLFGGDGDDTLAGHNDDDILQGGAGNDALQGSAGDDLLYGGAGDDALLGGLGDDAIDGGHGADSLFGGWGDDTLSGLEDDEGIEEEDVRDYLNGGGGDDLIVAGAQDIVTAGEGVDQIVLGDWLAAGAATEIMDYDAEDDTLLFVWDDSAEANAEPSLSILPDPLQPGQTLVMLDEAIIARVAGDNVLLSDISLVPLSAAFDLGLAA</sequence>
<dbReference type="PRINTS" id="PR00313">
    <property type="entry name" value="CABNDNGRPT"/>
</dbReference>
<reference evidence="5" key="1">
    <citation type="submission" date="2016-10" db="EMBL/GenBank/DDBJ databases">
        <authorList>
            <person name="Varghese N."/>
            <person name="Submissions S."/>
        </authorList>
    </citation>
    <scope>NUCLEOTIDE SEQUENCE [LARGE SCALE GENOMIC DNA]</scope>
    <source>
        <strain evidence="5">DSM 16477</strain>
    </source>
</reference>
<dbReference type="GO" id="GO:0005509">
    <property type="term" value="F:calcium ion binding"/>
    <property type="evidence" value="ECO:0007669"/>
    <property type="project" value="InterPro"/>
</dbReference>
<proteinExistence type="predicted"/>
<evidence type="ECO:0000256" key="1">
    <source>
        <dbReference type="ARBA" id="ARBA00004613"/>
    </source>
</evidence>
<accession>A0A1G7W6W7</accession>
<keyword evidence="5" id="KW-1185">Reference proteome</keyword>
<dbReference type="InterPro" id="IPR001343">
    <property type="entry name" value="Hemolysn_Ca-bd"/>
</dbReference>
<dbReference type="PANTHER" id="PTHR38340:SF1">
    <property type="entry name" value="S-LAYER PROTEIN"/>
    <property type="match status" value="1"/>
</dbReference>
<protein>
    <submittedName>
        <fullName evidence="4">Hemolysin-type calcium-binding repeat-containing protein</fullName>
    </submittedName>
</protein>
<dbReference type="SUPFAM" id="SSF51120">
    <property type="entry name" value="beta-Roll"/>
    <property type="match status" value="1"/>
</dbReference>
<evidence type="ECO:0000256" key="2">
    <source>
        <dbReference type="ARBA" id="ARBA00022525"/>
    </source>
</evidence>
<evidence type="ECO:0000256" key="3">
    <source>
        <dbReference type="SAM" id="MobiDB-lite"/>
    </source>
</evidence>
<feature type="region of interest" description="Disordered" evidence="3">
    <location>
        <begin position="29"/>
        <end position="142"/>
    </location>
</feature>
<dbReference type="STRING" id="218672.SAMN04489759_11081"/>
<dbReference type="InterPro" id="IPR011049">
    <property type="entry name" value="Serralysin-like_metalloprot_C"/>
</dbReference>
<dbReference type="OrthoDB" id="7863760at2"/>
<evidence type="ECO:0000313" key="5">
    <source>
        <dbReference type="Proteomes" id="UP000199399"/>
    </source>
</evidence>
<name>A0A1G7W6W7_9RHOB</name>